<evidence type="ECO:0000313" key="2">
    <source>
        <dbReference type="EMBL" id="KEQ19077.1"/>
    </source>
</evidence>
<dbReference type="CDD" id="cd06121">
    <property type="entry name" value="cupin_YML079wp"/>
    <property type="match status" value="1"/>
</dbReference>
<dbReference type="AlphaFoldDB" id="A0A081NKV4"/>
<dbReference type="PANTHER" id="PTHR33387:SF3">
    <property type="entry name" value="DUF985 DOMAIN-CONTAINING PROTEIN"/>
    <property type="match status" value="1"/>
</dbReference>
<comment type="caution">
    <text evidence="2">The sequence shown here is derived from an EMBL/GenBank/DDBJ whole genome shotgun (WGS) entry which is preliminary data.</text>
</comment>
<dbReference type="RefSeq" id="WP_034832691.1">
    <property type="nucleotide sequence ID" value="NZ_JOKH01000001.1"/>
</dbReference>
<dbReference type="InterPro" id="IPR011051">
    <property type="entry name" value="RmlC_Cupin_sf"/>
</dbReference>
<protein>
    <recommendedName>
        <fullName evidence="1">DUF985 domain-containing protein</fullName>
    </recommendedName>
</protein>
<feature type="domain" description="DUF985" evidence="1">
    <location>
        <begin position="6"/>
        <end position="144"/>
    </location>
</feature>
<dbReference type="eggNOG" id="COG3542">
    <property type="taxonomic scope" value="Bacteria"/>
</dbReference>
<keyword evidence="3" id="KW-1185">Reference proteome</keyword>
<dbReference type="SUPFAM" id="SSF51182">
    <property type="entry name" value="RmlC-like cupins"/>
    <property type="match status" value="1"/>
</dbReference>
<dbReference type="InterPro" id="IPR014710">
    <property type="entry name" value="RmlC-like_jellyroll"/>
</dbReference>
<dbReference type="Gene3D" id="2.60.120.10">
    <property type="entry name" value="Jelly Rolls"/>
    <property type="match status" value="1"/>
</dbReference>
<organism evidence="2 3">
    <name type="scientific">Endozoicomonas numazuensis</name>
    <dbReference type="NCBI Taxonomy" id="1137799"/>
    <lineage>
        <taxon>Bacteria</taxon>
        <taxon>Pseudomonadati</taxon>
        <taxon>Pseudomonadota</taxon>
        <taxon>Gammaproteobacteria</taxon>
        <taxon>Oceanospirillales</taxon>
        <taxon>Endozoicomonadaceae</taxon>
        <taxon>Endozoicomonas</taxon>
    </lineage>
</organism>
<dbReference type="Pfam" id="PF06172">
    <property type="entry name" value="Cupin_5"/>
    <property type="match status" value="1"/>
</dbReference>
<evidence type="ECO:0000259" key="1">
    <source>
        <dbReference type="Pfam" id="PF06172"/>
    </source>
</evidence>
<dbReference type="EMBL" id="JOKH01000001">
    <property type="protein sequence ID" value="KEQ19077.1"/>
    <property type="molecule type" value="Genomic_DNA"/>
</dbReference>
<reference evidence="2 3" key="1">
    <citation type="submission" date="2014-06" db="EMBL/GenBank/DDBJ databases">
        <title>Whole Genome Sequences of Three Symbiotic Endozoicomonas Bacteria.</title>
        <authorList>
            <person name="Neave M.J."/>
            <person name="Apprill A."/>
            <person name="Voolstra C.R."/>
        </authorList>
    </citation>
    <scope>NUCLEOTIDE SEQUENCE [LARGE SCALE GENOMIC DNA]</scope>
    <source>
        <strain evidence="2 3">DSM 25634</strain>
    </source>
</reference>
<proteinExistence type="predicted"/>
<dbReference type="Proteomes" id="UP000028073">
    <property type="component" value="Unassembled WGS sequence"/>
</dbReference>
<dbReference type="OrthoDB" id="9798288at2"/>
<gene>
    <name evidence="2" type="ORF">GZ78_03405</name>
</gene>
<dbReference type="InterPro" id="IPR039935">
    <property type="entry name" value="YML079W-like"/>
</dbReference>
<dbReference type="InterPro" id="IPR009327">
    <property type="entry name" value="Cupin_DUF985"/>
</dbReference>
<name>A0A081NKV4_9GAMM</name>
<accession>A0A081NKV4</accession>
<dbReference type="PANTHER" id="PTHR33387">
    <property type="entry name" value="RMLC-LIKE JELLY ROLL FOLD PROTEIN"/>
    <property type="match status" value="1"/>
</dbReference>
<evidence type="ECO:0000313" key="3">
    <source>
        <dbReference type="Proteomes" id="UP000028073"/>
    </source>
</evidence>
<sequence>MTDASDWIEALALQPHSEGGFFRETYRSDEMISQGSLSDRFSGERSFSTAIYYLLEGNDFSAFHRIEQDEVWHFYDGASLTIHVITPNGDYSATTLGINIQEGEAPQFVVPARCFFAVEVNDPSSFVLSGCTVAPGFDFADFEMPSAEQLLGRFPQHAVLIERLTR</sequence>